<dbReference type="Proteomes" id="UP000006790">
    <property type="component" value="Chromosome 3"/>
</dbReference>
<keyword evidence="1 3" id="KW-0853">WD repeat</keyword>
<dbReference type="RefSeq" id="XP_003645629.1">
    <property type="nucleotide sequence ID" value="XM_003645581.1"/>
</dbReference>
<dbReference type="KEGG" id="erc:Ecym_3321"/>
<dbReference type="PROSITE" id="PS50082">
    <property type="entry name" value="WD_REPEATS_2"/>
    <property type="match status" value="1"/>
</dbReference>
<evidence type="ECO:0000313" key="6">
    <source>
        <dbReference type="Proteomes" id="UP000006790"/>
    </source>
</evidence>
<feature type="compositionally biased region" description="Basic residues" evidence="4">
    <location>
        <begin position="384"/>
        <end position="409"/>
    </location>
</feature>
<dbReference type="Gene3D" id="2.130.10.10">
    <property type="entry name" value="YVTN repeat-like/Quinoprotein amine dehydrogenase"/>
    <property type="match status" value="2"/>
</dbReference>
<keyword evidence="2" id="KW-0677">Repeat</keyword>
<dbReference type="PANTHER" id="PTHR22889">
    <property type="entry name" value="WD REPEAT-CONTAINING PROTEIN 89"/>
    <property type="match status" value="1"/>
</dbReference>
<keyword evidence="6" id="KW-1185">Reference proteome</keyword>
<dbReference type="OrthoDB" id="25131at2759"/>
<dbReference type="HOGENOM" id="CLU_037323_3_1_1"/>
<evidence type="ECO:0000256" key="3">
    <source>
        <dbReference type="PROSITE-ProRule" id="PRU00221"/>
    </source>
</evidence>
<dbReference type="SMART" id="SM00320">
    <property type="entry name" value="WD40"/>
    <property type="match status" value="4"/>
</dbReference>
<evidence type="ECO:0000313" key="5">
    <source>
        <dbReference type="EMBL" id="AET38812.1"/>
    </source>
</evidence>
<reference evidence="6" key="1">
    <citation type="journal article" date="2012" name="G3 (Bethesda)">
        <title>Pichia sorbitophila, an interspecies yeast hybrid reveals early steps of genome resolution following polyploidization.</title>
        <authorList>
            <person name="Leh Louis V."/>
            <person name="Despons L."/>
            <person name="Friedrich A."/>
            <person name="Martin T."/>
            <person name="Durrens P."/>
            <person name="Casaregola S."/>
            <person name="Neuveglise C."/>
            <person name="Fairhead C."/>
            <person name="Marck C."/>
            <person name="Cruz J.A."/>
            <person name="Straub M.L."/>
            <person name="Kugler V."/>
            <person name="Sacerdot C."/>
            <person name="Uzunov Z."/>
            <person name="Thierry A."/>
            <person name="Weiss S."/>
            <person name="Bleykasten C."/>
            <person name="De Montigny J."/>
            <person name="Jacques N."/>
            <person name="Jung P."/>
            <person name="Lemaire M."/>
            <person name="Mallet S."/>
            <person name="Morel G."/>
            <person name="Richard G.F."/>
            <person name="Sarkar A."/>
            <person name="Savel G."/>
            <person name="Schacherer J."/>
            <person name="Seret M.L."/>
            <person name="Talla E."/>
            <person name="Samson G."/>
            <person name="Jubin C."/>
            <person name="Poulain J."/>
            <person name="Vacherie B."/>
            <person name="Barbe V."/>
            <person name="Pelletier E."/>
            <person name="Sherman D.J."/>
            <person name="Westhof E."/>
            <person name="Weissenbach J."/>
            <person name="Baret P.V."/>
            <person name="Wincker P."/>
            <person name="Gaillardin C."/>
            <person name="Dujon B."/>
            <person name="Souciet J.L."/>
        </authorList>
    </citation>
    <scope>NUCLEOTIDE SEQUENCE [LARGE SCALE GENOMIC DNA]</scope>
    <source>
        <strain evidence="6">CBS 270.75 / DBVPG 7215 / KCTC 17166 / NRRL Y-17582</strain>
    </source>
</reference>
<dbReference type="EMBL" id="CP002499">
    <property type="protein sequence ID" value="AET38812.1"/>
    <property type="molecule type" value="Genomic_DNA"/>
</dbReference>
<feature type="region of interest" description="Disordered" evidence="4">
    <location>
        <begin position="363"/>
        <end position="409"/>
    </location>
</feature>
<dbReference type="InterPro" id="IPR015943">
    <property type="entry name" value="WD40/YVTN_repeat-like_dom_sf"/>
</dbReference>
<dbReference type="GO" id="GO:0005634">
    <property type="term" value="C:nucleus"/>
    <property type="evidence" value="ECO:0007669"/>
    <property type="project" value="EnsemblFungi"/>
</dbReference>
<dbReference type="GeneID" id="11471009"/>
<protein>
    <submittedName>
        <fullName evidence="5">Uncharacterized protein</fullName>
    </submittedName>
</protein>
<dbReference type="OMA" id="SIHSCGW"/>
<dbReference type="InterPro" id="IPR036322">
    <property type="entry name" value="WD40_repeat_dom_sf"/>
</dbReference>
<evidence type="ECO:0000256" key="2">
    <source>
        <dbReference type="ARBA" id="ARBA00022737"/>
    </source>
</evidence>
<accession>G8JRP3</accession>
<dbReference type="InterPro" id="IPR039328">
    <property type="entry name" value="WDR89"/>
</dbReference>
<dbReference type="FunCoup" id="G8JRP3">
    <property type="interactions" value="697"/>
</dbReference>
<sequence length="409" mass="46240">MSYTKCDTISFGSDNWCLKLQPLYSRGLLSALSNGHVHLIDWNSLTSIQDIPVHGTSISALKVLDNDVDSGNTFVTASEDSVKIFDLRLNQCVATVQNAKNSPFISLDSRHGMLACGTELSGTDAEIHLYDLKKIDAPMRSFCDSHHDDITDIKFHASDPSVLLSGSTDGYVNVYDLKQQEEEEALHQVINFASIHSCGWLSPKRIWALSHMETFSIHELNDKSDELVEPKPLEFGDIRKPWNCDYVVDIFPGCIITGSTQEQSMLQLLPFSNEEVDTTNSIIIPRAHGDEVVRDALIHKTTSELFYSGGEDGNIVLWKSNRGSLNVPTEFWNYQEKLNVLHDPNIEIDMTVEKDIAFESEHGIPTDFNKTPETEAEFGIQKESKRRNHTHDRNNEKKRKLKSHRFTPY</sequence>
<dbReference type="AlphaFoldDB" id="G8JRP3"/>
<evidence type="ECO:0000256" key="1">
    <source>
        <dbReference type="ARBA" id="ARBA00022574"/>
    </source>
</evidence>
<dbReference type="SUPFAM" id="SSF50978">
    <property type="entry name" value="WD40 repeat-like"/>
    <property type="match status" value="1"/>
</dbReference>
<dbReference type="InParanoid" id="G8JRP3"/>
<evidence type="ECO:0000256" key="4">
    <source>
        <dbReference type="SAM" id="MobiDB-lite"/>
    </source>
</evidence>
<dbReference type="Pfam" id="PF00400">
    <property type="entry name" value="WD40"/>
    <property type="match status" value="1"/>
</dbReference>
<gene>
    <name evidence="5" type="ordered locus">Ecym_3321</name>
</gene>
<feature type="repeat" description="WD" evidence="3">
    <location>
        <begin position="143"/>
        <end position="185"/>
    </location>
</feature>
<dbReference type="GO" id="GO:0005829">
    <property type="term" value="C:cytosol"/>
    <property type="evidence" value="ECO:0007669"/>
    <property type="project" value="EnsemblFungi"/>
</dbReference>
<proteinExistence type="predicted"/>
<dbReference type="eggNOG" id="KOG1188">
    <property type="taxonomic scope" value="Eukaryota"/>
</dbReference>
<dbReference type="PANTHER" id="PTHR22889:SF0">
    <property type="entry name" value="WD REPEAT-CONTAINING PROTEIN 89"/>
    <property type="match status" value="1"/>
</dbReference>
<dbReference type="STRING" id="931890.G8JRP3"/>
<dbReference type="InterPro" id="IPR001680">
    <property type="entry name" value="WD40_rpt"/>
</dbReference>
<name>G8JRP3_ERECY</name>
<organism evidence="5 6">
    <name type="scientific">Eremothecium cymbalariae (strain CBS 270.75 / DBVPG 7215 / KCTC 17166 / NRRL Y-17582)</name>
    <name type="common">Yeast</name>
    <dbReference type="NCBI Taxonomy" id="931890"/>
    <lineage>
        <taxon>Eukaryota</taxon>
        <taxon>Fungi</taxon>
        <taxon>Dikarya</taxon>
        <taxon>Ascomycota</taxon>
        <taxon>Saccharomycotina</taxon>
        <taxon>Saccharomycetes</taxon>
        <taxon>Saccharomycetales</taxon>
        <taxon>Saccharomycetaceae</taxon>
        <taxon>Eremothecium</taxon>
    </lineage>
</organism>